<accession>A0AAP0HDD3</accession>
<comment type="caution">
    <text evidence="1">The sequence shown here is derived from an EMBL/GenBank/DDBJ whole genome shotgun (WGS) entry which is preliminary data.</text>
</comment>
<evidence type="ECO:0000313" key="1">
    <source>
        <dbReference type="EMBL" id="KAK9080551.1"/>
    </source>
</evidence>
<evidence type="ECO:0000313" key="2">
    <source>
        <dbReference type="Proteomes" id="UP001408789"/>
    </source>
</evidence>
<dbReference type="GO" id="GO:0009630">
    <property type="term" value="P:gravitropism"/>
    <property type="evidence" value="ECO:0007669"/>
    <property type="project" value="TreeGrafter"/>
</dbReference>
<dbReference type="GO" id="GO:0005634">
    <property type="term" value="C:nucleus"/>
    <property type="evidence" value="ECO:0007669"/>
    <property type="project" value="TreeGrafter"/>
</dbReference>
<gene>
    <name evidence="1" type="ORF">SSX86_000309</name>
</gene>
<sequence>MENDNKELQLLPIPCKTSSYSRVSLWSSDVTTFQSDDLQCPLEDVGLSLDLQLSSNPRPIKLSVGTEARKWRSSDQIRIVAMEIAYAKRLAEMTRQEMQMAQSEFAYARLMWERAHEEVERVEKMKERATHHGESCLEITCQACRRKFRPY</sequence>
<dbReference type="PANTHER" id="PTHR34946:SF2">
    <property type="entry name" value="OS04G0386300 PROTEIN"/>
    <property type="match status" value="1"/>
</dbReference>
<proteinExistence type="predicted"/>
<keyword evidence="2" id="KW-1185">Reference proteome</keyword>
<protein>
    <submittedName>
        <fullName evidence="1">Uncharacterized protein</fullName>
    </submittedName>
</protein>
<organism evidence="1 2">
    <name type="scientific">Deinandra increscens subsp. villosa</name>
    <dbReference type="NCBI Taxonomy" id="3103831"/>
    <lineage>
        <taxon>Eukaryota</taxon>
        <taxon>Viridiplantae</taxon>
        <taxon>Streptophyta</taxon>
        <taxon>Embryophyta</taxon>
        <taxon>Tracheophyta</taxon>
        <taxon>Spermatophyta</taxon>
        <taxon>Magnoliopsida</taxon>
        <taxon>eudicotyledons</taxon>
        <taxon>Gunneridae</taxon>
        <taxon>Pentapetalae</taxon>
        <taxon>asterids</taxon>
        <taxon>campanulids</taxon>
        <taxon>Asterales</taxon>
        <taxon>Asteraceae</taxon>
        <taxon>Asteroideae</taxon>
        <taxon>Heliantheae alliance</taxon>
        <taxon>Madieae</taxon>
        <taxon>Madiinae</taxon>
        <taxon>Deinandra</taxon>
    </lineage>
</organism>
<reference evidence="1 2" key="1">
    <citation type="submission" date="2024-04" db="EMBL/GenBank/DDBJ databases">
        <title>The reference genome of an endangered Asteraceae, Deinandra increscens subsp. villosa, native to the Central Coast of California.</title>
        <authorList>
            <person name="Guilliams M."/>
            <person name="Hasenstab-Lehman K."/>
            <person name="Meyer R."/>
            <person name="Mcevoy S."/>
        </authorList>
    </citation>
    <scope>NUCLEOTIDE SEQUENCE [LARGE SCALE GENOMIC DNA]</scope>
    <source>
        <tissue evidence="1">Leaf</tissue>
    </source>
</reference>
<dbReference type="AlphaFoldDB" id="A0AAP0HDD3"/>
<dbReference type="EMBL" id="JBCNJP010000002">
    <property type="protein sequence ID" value="KAK9080551.1"/>
    <property type="molecule type" value="Genomic_DNA"/>
</dbReference>
<name>A0AAP0HDD3_9ASTR</name>
<dbReference type="Proteomes" id="UP001408789">
    <property type="component" value="Unassembled WGS sequence"/>
</dbReference>
<dbReference type="PANTHER" id="PTHR34946">
    <property type="entry name" value="OS03G0310200 PROTEIN"/>
    <property type="match status" value="1"/>
</dbReference>